<proteinExistence type="predicted"/>
<comment type="caution">
    <text evidence="1">The sequence shown here is derived from an EMBL/GenBank/DDBJ whole genome shotgun (WGS) entry which is preliminary data.</text>
</comment>
<gene>
    <name evidence="1" type="ORF">CLOSTHATH_03018</name>
</gene>
<evidence type="ECO:0000313" key="2">
    <source>
        <dbReference type="Proteomes" id="UP000004968"/>
    </source>
</evidence>
<dbReference type="Proteomes" id="UP000004968">
    <property type="component" value="Unassembled WGS sequence"/>
</dbReference>
<dbReference type="EMBL" id="ACIO01000238">
    <property type="protein sequence ID" value="EFC98762.1"/>
    <property type="molecule type" value="Genomic_DNA"/>
</dbReference>
<dbReference type="HOGENOM" id="CLU_3168980_0_0_9"/>
<accession>D3AHD0</accession>
<reference evidence="1 2" key="1">
    <citation type="submission" date="2010-01" db="EMBL/GenBank/DDBJ databases">
        <authorList>
            <person name="Weinstock G."/>
            <person name="Sodergren E."/>
            <person name="Clifton S."/>
            <person name="Fulton L."/>
            <person name="Fulton B."/>
            <person name="Courtney L."/>
            <person name="Fronick C."/>
            <person name="Harrison M."/>
            <person name="Strong C."/>
            <person name="Farmer C."/>
            <person name="Delahaunty K."/>
            <person name="Markovic C."/>
            <person name="Hall O."/>
            <person name="Minx P."/>
            <person name="Tomlinson C."/>
            <person name="Mitreva M."/>
            <person name="Nelson J."/>
            <person name="Hou S."/>
            <person name="Wollam A."/>
            <person name="Pepin K.H."/>
            <person name="Johnson M."/>
            <person name="Bhonagiri V."/>
            <person name="Nash W.E."/>
            <person name="Warren W."/>
            <person name="Chinwalla A."/>
            <person name="Mardis E.R."/>
            <person name="Wilson R.K."/>
        </authorList>
    </citation>
    <scope>NUCLEOTIDE SEQUENCE [LARGE SCALE GENOMIC DNA]</scope>
    <source>
        <strain evidence="1 2">DSM 13479</strain>
    </source>
</reference>
<protein>
    <submittedName>
        <fullName evidence="1">Uncharacterized protein</fullName>
    </submittedName>
</protein>
<name>D3AHD0_9FIRM</name>
<organism evidence="1 2">
    <name type="scientific">Hungatella hathewayi DSM 13479</name>
    <dbReference type="NCBI Taxonomy" id="566550"/>
    <lineage>
        <taxon>Bacteria</taxon>
        <taxon>Bacillati</taxon>
        <taxon>Bacillota</taxon>
        <taxon>Clostridia</taxon>
        <taxon>Lachnospirales</taxon>
        <taxon>Lachnospiraceae</taxon>
        <taxon>Hungatella</taxon>
    </lineage>
</organism>
<dbReference type="AlphaFoldDB" id="D3AHD0"/>
<evidence type="ECO:0000313" key="1">
    <source>
        <dbReference type="EMBL" id="EFC98762.1"/>
    </source>
</evidence>
<sequence>MERKNGRQYAARSSFPVFSYIPSQSLFFKSCQSQVFNCERLLTAPVF</sequence>